<evidence type="ECO:0000313" key="6">
    <source>
        <dbReference type="Proteomes" id="UP000219573"/>
    </source>
</evidence>
<dbReference type="Gene3D" id="3.30.465.10">
    <property type="match status" value="1"/>
</dbReference>
<dbReference type="SUPFAM" id="SSF56176">
    <property type="entry name" value="FAD-binding/transporter-associated domain-like"/>
    <property type="match status" value="1"/>
</dbReference>
<accession>A0A285GJE1</accession>
<dbReference type="AlphaFoldDB" id="A0A285GJE1"/>
<keyword evidence="1" id="KW-0285">Flavoprotein</keyword>
<keyword evidence="6" id="KW-1185">Reference proteome</keyword>
<dbReference type="GO" id="GO:0016491">
    <property type="term" value="F:oxidoreductase activity"/>
    <property type="evidence" value="ECO:0007669"/>
    <property type="project" value="UniProtKB-KW"/>
</dbReference>
<reference evidence="6" key="1">
    <citation type="submission" date="2017-09" db="EMBL/GenBank/DDBJ databases">
        <authorList>
            <person name="Varghese N."/>
            <person name="Submissions S."/>
        </authorList>
    </citation>
    <scope>NUCLEOTIDE SEQUENCE [LARGE SCALE GENOMIC DNA]</scope>
    <source>
        <strain evidence="6">MSL47</strain>
    </source>
</reference>
<dbReference type="Pfam" id="PF03450">
    <property type="entry name" value="CO_deh_flav_C"/>
    <property type="match status" value="1"/>
</dbReference>
<dbReference type="InterPro" id="IPR051312">
    <property type="entry name" value="Diverse_Substr_Oxidored"/>
</dbReference>
<dbReference type="EMBL" id="OBDZ01000007">
    <property type="protein sequence ID" value="SNY22606.1"/>
    <property type="molecule type" value="Genomic_DNA"/>
</dbReference>
<dbReference type="RefSeq" id="WP_172431853.1">
    <property type="nucleotide sequence ID" value="NZ_OBDZ01000007.1"/>
</dbReference>
<sequence>MEYYSPKSSTELFKLLAEMDQPTFLAGGTDLLVRYYNKLDLLEKVVDLSKVKEFVGIKQEGDQIHIGALTTHQEIEDSPILEKVLPALQEAAKEVGSPQIRHRGTIGGNIANASPAADLVPVLTVVDAKVELSGVDGKRVVGLDDFLLGPGQTLLKEQEVLTDIFFSVPQDDEVVVFQKLGKRRALSISVVNLALLLKVNQEDSEIVDIKIYLGSVGPKVLRARSVENFLRGEKVNLELIIESAKKVENDISPIDDIRSTGEYRYEVAQELIVRGIKAALNRLEVDLDGLS</sequence>
<name>A0A285GJE1_9FIRM</name>
<dbReference type="PANTHER" id="PTHR42659">
    <property type="entry name" value="XANTHINE DEHYDROGENASE SUBUNIT C-RELATED"/>
    <property type="match status" value="1"/>
</dbReference>
<evidence type="ECO:0000313" key="5">
    <source>
        <dbReference type="EMBL" id="SNY22606.1"/>
    </source>
</evidence>
<evidence type="ECO:0000256" key="1">
    <source>
        <dbReference type="ARBA" id="ARBA00022630"/>
    </source>
</evidence>
<evidence type="ECO:0000259" key="4">
    <source>
        <dbReference type="PROSITE" id="PS51387"/>
    </source>
</evidence>
<keyword evidence="2" id="KW-0274">FAD</keyword>
<dbReference type="InterPro" id="IPR036683">
    <property type="entry name" value="CO_DH_flav_C_dom_sf"/>
</dbReference>
<dbReference type="PANTHER" id="PTHR42659:SF2">
    <property type="entry name" value="XANTHINE DEHYDROGENASE SUBUNIT C-RELATED"/>
    <property type="match status" value="1"/>
</dbReference>
<evidence type="ECO:0000256" key="2">
    <source>
        <dbReference type="ARBA" id="ARBA00022827"/>
    </source>
</evidence>
<dbReference type="InterPro" id="IPR016169">
    <property type="entry name" value="FAD-bd_PCMH_sub2"/>
</dbReference>
<dbReference type="InterPro" id="IPR016167">
    <property type="entry name" value="FAD-bd_PCMH_sub1"/>
</dbReference>
<proteinExistence type="predicted"/>
<dbReference type="InterPro" id="IPR016166">
    <property type="entry name" value="FAD-bd_PCMH"/>
</dbReference>
<feature type="domain" description="FAD-binding PCMH-type" evidence="4">
    <location>
        <begin position="1"/>
        <end position="171"/>
    </location>
</feature>
<dbReference type="SMART" id="SM01092">
    <property type="entry name" value="CO_deh_flav_C"/>
    <property type="match status" value="1"/>
</dbReference>
<dbReference type="Gene3D" id="3.30.43.10">
    <property type="entry name" value="Uridine Diphospho-n-acetylenolpyruvylglucosamine Reductase, domain 2"/>
    <property type="match status" value="1"/>
</dbReference>
<organism evidence="5 6">
    <name type="scientific">Orenia metallireducens</name>
    <dbReference type="NCBI Taxonomy" id="1413210"/>
    <lineage>
        <taxon>Bacteria</taxon>
        <taxon>Bacillati</taxon>
        <taxon>Bacillota</taxon>
        <taxon>Clostridia</taxon>
        <taxon>Halanaerobiales</taxon>
        <taxon>Halobacteroidaceae</taxon>
        <taxon>Orenia</taxon>
    </lineage>
</organism>
<dbReference type="GO" id="GO:0071949">
    <property type="term" value="F:FAD binding"/>
    <property type="evidence" value="ECO:0007669"/>
    <property type="project" value="InterPro"/>
</dbReference>
<dbReference type="Pfam" id="PF00941">
    <property type="entry name" value="FAD_binding_5"/>
    <property type="match status" value="1"/>
</dbReference>
<dbReference type="Proteomes" id="UP000219573">
    <property type="component" value="Unassembled WGS sequence"/>
</dbReference>
<dbReference type="FunFam" id="3.30.465.10:FF:000017">
    <property type="entry name" value="Xanthine dehydrogenase, FAD binding subunit"/>
    <property type="match status" value="1"/>
</dbReference>
<dbReference type="PROSITE" id="PS51387">
    <property type="entry name" value="FAD_PCMH"/>
    <property type="match status" value="1"/>
</dbReference>
<dbReference type="InterPro" id="IPR005107">
    <property type="entry name" value="CO_DH_flav_C"/>
</dbReference>
<dbReference type="InterPro" id="IPR036318">
    <property type="entry name" value="FAD-bd_PCMH-like_sf"/>
</dbReference>
<dbReference type="SUPFAM" id="SSF55447">
    <property type="entry name" value="CO dehydrogenase flavoprotein C-terminal domain-like"/>
    <property type="match status" value="1"/>
</dbReference>
<dbReference type="Gene3D" id="3.30.390.50">
    <property type="entry name" value="CO dehydrogenase flavoprotein, C-terminal domain"/>
    <property type="match status" value="1"/>
</dbReference>
<protein>
    <submittedName>
        <fullName evidence="5">Carbon-monoxide dehydrogenase medium subunit</fullName>
    </submittedName>
</protein>
<dbReference type="InterPro" id="IPR002346">
    <property type="entry name" value="Mopterin_DH_FAD-bd"/>
</dbReference>
<gene>
    <name evidence="5" type="ORF">SAMN06265827_10787</name>
</gene>
<keyword evidence="3" id="KW-0560">Oxidoreductase</keyword>
<evidence type="ECO:0000256" key="3">
    <source>
        <dbReference type="ARBA" id="ARBA00023002"/>
    </source>
</evidence>